<gene>
    <name evidence="3" type="ORF">E4634_07810</name>
</gene>
<organism evidence="3 4">
    <name type="scientific">Mangrovimicrobium sediminis</name>
    <dbReference type="NCBI Taxonomy" id="2562682"/>
    <lineage>
        <taxon>Bacteria</taxon>
        <taxon>Pseudomonadati</taxon>
        <taxon>Pseudomonadota</taxon>
        <taxon>Gammaproteobacteria</taxon>
        <taxon>Cellvibrionales</taxon>
        <taxon>Halieaceae</taxon>
        <taxon>Mangrovimicrobium</taxon>
    </lineage>
</organism>
<dbReference type="CDD" id="cd05151">
    <property type="entry name" value="ChoK-like"/>
    <property type="match status" value="1"/>
</dbReference>
<dbReference type="SUPFAM" id="SSF56112">
    <property type="entry name" value="Protein kinase-like (PK-like)"/>
    <property type="match status" value="1"/>
</dbReference>
<accession>A0A4Z0M404</accession>
<dbReference type="Pfam" id="PF01636">
    <property type="entry name" value="APH"/>
    <property type="match status" value="1"/>
</dbReference>
<name>A0A4Z0M404_9GAMM</name>
<feature type="domain" description="Aminoglycoside phosphotransferase" evidence="2">
    <location>
        <begin position="75"/>
        <end position="272"/>
    </location>
</feature>
<dbReference type="Gene3D" id="3.90.1200.10">
    <property type="match status" value="1"/>
</dbReference>
<proteinExistence type="predicted"/>
<dbReference type="AlphaFoldDB" id="A0A4Z0M404"/>
<feature type="compositionally biased region" description="Basic and acidic residues" evidence="1">
    <location>
        <begin position="1"/>
        <end position="18"/>
    </location>
</feature>
<reference evidence="3 4" key="1">
    <citation type="submission" date="2019-04" db="EMBL/GenBank/DDBJ databases">
        <title>Taxonomy of novel Haliea sp. from mangrove soil of West Coast of India.</title>
        <authorList>
            <person name="Verma A."/>
            <person name="Kumar P."/>
            <person name="Krishnamurthi S."/>
        </authorList>
    </citation>
    <scope>NUCLEOTIDE SEQUENCE [LARGE SCALE GENOMIC DNA]</scope>
    <source>
        <strain evidence="3 4">SAOS-164</strain>
    </source>
</reference>
<feature type="region of interest" description="Disordered" evidence="1">
    <location>
        <begin position="1"/>
        <end position="42"/>
    </location>
</feature>
<dbReference type="PANTHER" id="PTHR40086:SF1">
    <property type="entry name" value="CELL CYCLE REGULATOR CCRZ"/>
    <property type="match status" value="1"/>
</dbReference>
<dbReference type="PANTHER" id="PTHR40086">
    <property type="entry name" value="PHOSPHOTRANSFERASE YTMP-RELATED"/>
    <property type="match status" value="1"/>
</dbReference>
<comment type="caution">
    <text evidence="3">The sequence shown here is derived from an EMBL/GenBank/DDBJ whole genome shotgun (WGS) entry which is preliminary data.</text>
</comment>
<keyword evidence="4" id="KW-1185">Reference proteome</keyword>
<evidence type="ECO:0000313" key="3">
    <source>
        <dbReference type="EMBL" id="TGD74035.1"/>
    </source>
</evidence>
<sequence>MGRRDGRGECRPAREPRALRQAGAGVQVHSRRARYRPVSGGEAVPGPAQLHLALAQWRHWQCEPALTRAPELVHALSGGLSNRSYLVREGQHRFVVRLDGVDPARHCLDRHAEWQTLQCAAAAGIAPTPRYFNPQLGVLVCDYLAADPDQRVTLEDLAQLLRQVHALPAHAHRLNLREQVDHYERLIRRFDLHPNTYRSLQLSMWRHFVETSEPVLCHNDLLPANLLRSSGRLYALDWEYAAMGDRWFDLAGCVLGQKIAPGEEADFLTVYLGRAASEEERLHLQRHRCLCRYIEYLWHATENPPEKLPFLRERHEPPLIAELTSLGRLISRGSY</sequence>
<evidence type="ECO:0000256" key="1">
    <source>
        <dbReference type="SAM" id="MobiDB-lite"/>
    </source>
</evidence>
<evidence type="ECO:0000259" key="2">
    <source>
        <dbReference type="Pfam" id="PF01636"/>
    </source>
</evidence>
<dbReference type="Proteomes" id="UP000298050">
    <property type="component" value="Unassembled WGS sequence"/>
</dbReference>
<protein>
    <recommendedName>
        <fullName evidence="2">Aminoglycoside phosphotransferase domain-containing protein</fullName>
    </recommendedName>
</protein>
<dbReference type="Gene3D" id="3.30.200.20">
    <property type="entry name" value="Phosphorylase Kinase, domain 1"/>
    <property type="match status" value="1"/>
</dbReference>
<dbReference type="InterPro" id="IPR052077">
    <property type="entry name" value="CcrZ_PhaseVar_Mediator"/>
</dbReference>
<dbReference type="InterPro" id="IPR011009">
    <property type="entry name" value="Kinase-like_dom_sf"/>
</dbReference>
<dbReference type="OrthoDB" id="179763at2"/>
<dbReference type="EMBL" id="SRLE01000006">
    <property type="protein sequence ID" value="TGD74035.1"/>
    <property type="molecule type" value="Genomic_DNA"/>
</dbReference>
<evidence type="ECO:0000313" key="4">
    <source>
        <dbReference type="Proteomes" id="UP000298050"/>
    </source>
</evidence>
<dbReference type="InterPro" id="IPR002575">
    <property type="entry name" value="Aminoglycoside_PTrfase"/>
</dbReference>